<sequence length="170" mass="18528">MTALADTLTQHLEPPLPADPKQFMRDLLQPLAEERQRNIQLVFKDLPRGTASGLWLCFPEADMIVVEDNTTPLHQMVILGHEIWHMVAGGGCRGHQVPAGAKAAARSFDETLDRVMAARTDFALQEEKDAEAFGLRLASRLRPYLTGAQAQMPLGGVTSRLQASFGGPAA</sequence>
<proteinExistence type="predicted"/>
<evidence type="ECO:0000313" key="1">
    <source>
        <dbReference type="EMBL" id="MFC5154092.1"/>
    </source>
</evidence>
<keyword evidence="2" id="KW-1185">Reference proteome</keyword>
<evidence type="ECO:0000313" key="2">
    <source>
        <dbReference type="Proteomes" id="UP001596160"/>
    </source>
</evidence>
<comment type="caution">
    <text evidence="1">The sequence shown here is derived from an EMBL/GenBank/DDBJ whole genome shotgun (WGS) entry which is preliminary data.</text>
</comment>
<name>A0ABW0AJY6_9ACTN</name>
<dbReference type="EMBL" id="JBHSKP010000013">
    <property type="protein sequence ID" value="MFC5154092.1"/>
    <property type="molecule type" value="Genomic_DNA"/>
</dbReference>
<organism evidence="1 2">
    <name type="scientific">Streptomyces amakusaensis</name>
    <dbReference type="NCBI Taxonomy" id="67271"/>
    <lineage>
        <taxon>Bacteria</taxon>
        <taxon>Bacillati</taxon>
        <taxon>Actinomycetota</taxon>
        <taxon>Actinomycetes</taxon>
        <taxon>Kitasatosporales</taxon>
        <taxon>Streptomycetaceae</taxon>
        <taxon>Streptomyces</taxon>
    </lineage>
</organism>
<reference evidence="2" key="1">
    <citation type="journal article" date="2019" name="Int. J. Syst. Evol. Microbiol.">
        <title>The Global Catalogue of Microorganisms (GCM) 10K type strain sequencing project: providing services to taxonomists for standard genome sequencing and annotation.</title>
        <authorList>
            <consortium name="The Broad Institute Genomics Platform"/>
            <consortium name="The Broad Institute Genome Sequencing Center for Infectious Disease"/>
            <person name="Wu L."/>
            <person name="Ma J."/>
        </authorList>
    </citation>
    <scope>NUCLEOTIDE SEQUENCE [LARGE SCALE GENOMIC DNA]</scope>
    <source>
        <strain evidence="2">PCU 266</strain>
    </source>
</reference>
<accession>A0ABW0AJY6</accession>
<gene>
    <name evidence="1" type="ORF">ACFPRH_20365</name>
</gene>
<dbReference type="RefSeq" id="WP_344480287.1">
    <property type="nucleotide sequence ID" value="NZ_BAAASB010000014.1"/>
</dbReference>
<protein>
    <submittedName>
        <fullName evidence="1">Toxin-antitoxin system, toxin component</fullName>
    </submittedName>
</protein>
<dbReference type="Proteomes" id="UP001596160">
    <property type="component" value="Unassembled WGS sequence"/>
</dbReference>